<dbReference type="InterPro" id="IPR043502">
    <property type="entry name" value="DNA/RNA_pol_sf"/>
</dbReference>
<organism evidence="7 8">
    <name type="scientific">Paraburkholderia susongensis</name>
    <dbReference type="NCBI Taxonomy" id="1515439"/>
    <lineage>
        <taxon>Bacteria</taxon>
        <taxon>Pseudomonadati</taxon>
        <taxon>Pseudomonadota</taxon>
        <taxon>Betaproteobacteria</taxon>
        <taxon>Burkholderiales</taxon>
        <taxon>Burkholderiaceae</taxon>
        <taxon>Paraburkholderia</taxon>
    </lineage>
</organism>
<evidence type="ECO:0000256" key="2">
    <source>
        <dbReference type="ARBA" id="ARBA00011541"/>
    </source>
</evidence>
<evidence type="ECO:0000313" key="7">
    <source>
        <dbReference type="EMBL" id="SMG43460.1"/>
    </source>
</evidence>
<sequence>MRLVSDIESDGLLDSITKIHMIVHRDIDSGKVHIFSSVDPIHTIEAGLAMAQAADLTVWHNGISYDIPAIQKLYPWFSLAHKKVIDTLVYARLVYPDLWDIDTKLYEKGKLPGNLRKRQSLEAWGYRLGDYKGDYEGDPLIADEKERKARKWERWNQAMQDYCVQDTGVTFKLFQKLESKGYSREAIDIEHGVAWVLSRQERYGFMFDKPAAAKLLALLVKEKLRQEEELATVFRPMWMRDGAIFTPKRDDKKRGYVAGVQFQKIKLTEFNPGSRDHIALWLKRLYGWKPDEYTNDGKPKVDETVLNGLQYPEAKALQKYLMVCKRLGQLAEGKEAWLKNEKNGRMHGSVNPNGAVTRRMTHSRPNMGQVPAGYSPYGHECRALFTVPKGKVLVGADAAALELRDLAGYMAAYDGGEYVKVVLEGDKSKGTDIHSVNARALGLDPKGAYFDGESGRDIAKTWFYAFIYGAGDEKLGFITTRVKGPKARSAGKKSRADFMRNLPALGKLVERVKAAVKERGFLKGLDGCILHIRSQHSALNTLLQSAGAIQMKKALCILDADIQAMGLVPGINYEFVANVHDEWQIEVDEEHGEAVGKLAVQAIRKAGEYFKFKCPLDGEYGIGRNWAETH</sequence>
<dbReference type="EC" id="2.7.7.7" evidence="3"/>
<dbReference type="STRING" id="1515439.SAMN06265784_104161"/>
<feature type="domain" description="DNA-directed DNA polymerase family A palm" evidence="6">
    <location>
        <begin position="378"/>
        <end position="591"/>
    </location>
</feature>
<dbReference type="InterPro" id="IPR002298">
    <property type="entry name" value="DNA_polymerase_A"/>
</dbReference>
<comment type="similarity">
    <text evidence="1">Belongs to the DNA polymerase type-A family.</text>
</comment>
<accession>A0A1X7KPI9</accession>
<evidence type="ECO:0000256" key="4">
    <source>
        <dbReference type="ARBA" id="ARBA00022705"/>
    </source>
</evidence>
<name>A0A1X7KPI9_9BURK</name>
<dbReference type="InterPro" id="IPR001098">
    <property type="entry name" value="DNA-dir_DNA_pol_A_palm_dom"/>
</dbReference>
<dbReference type="Gene3D" id="1.20.1060.10">
    <property type="entry name" value="Taq DNA Polymerase, Chain T, domain 4"/>
    <property type="match status" value="1"/>
</dbReference>
<keyword evidence="8" id="KW-1185">Reference proteome</keyword>
<evidence type="ECO:0000256" key="1">
    <source>
        <dbReference type="ARBA" id="ARBA00007705"/>
    </source>
</evidence>
<dbReference type="PANTHER" id="PTHR10133">
    <property type="entry name" value="DNA POLYMERASE I"/>
    <property type="match status" value="1"/>
</dbReference>
<evidence type="ECO:0000256" key="5">
    <source>
        <dbReference type="ARBA" id="ARBA00049244"/>
    </source>
</evidence>
<dbReference type="SUPFAM" id="SSF53098">
    <property type="entry name" value="Ribonuclease H-like"/>
    <property type="match status" value="1"/>
</dbReference>
<comment type="subunit">
    <text evidence="2">Single-chain monomer with multiple functions.</text>
</comment>
<evidence type="ECO:0000256" key="3">
    <source>
        <dbReference type="ARBA" id="ARBA00012417"/>
    </source>
</evidence>
<dbReference type="GO" id="GO:0003887">
    <property type="term" value="F:DNA-directed DNA polymerase activity"/>
    <property type="evidence" value="ECO:0007669"/>
    <property type="project" value="UniProtKB-EC"/>
</dbReference>
<proteinExistence type="inferred from homology"/>
<dbReference type="EMBL" id="FXAT01000004">
    <property type="protein sequence ID" value="SMG43460.1"/>
    <property type="molecule type" value="Genomic_DNA"/>
</dbReference>
<dbReference type="Pfam" id="PF00476">
    <property type="entry name" value="DNA_pol_A"/>
    <property type="match status" value="1"/>
</dbReference>
<dbReference type="InterPro" id="IPR036397">
    <property type="entry name" value="RNaseH_sf"/>
</dbReference>
<keyword evidence="4" id="KW-0235">DNA replication</keyword>
<dbReference type="AlphaFoldDB" id="A0A1X7KPI9"/>
<dbReference type="PANTHER" id="PTHR10133:SF27">
    <property type="entry name" value="DNA POLYMERASE NU"/>
    <property type="match status" value="1"/>
</dbReference>
<reference evidence="8" key="1">
    <citation type="submission" date="2017-04" db="EMBL/GenBank/DDBJ databases">
        <authorList>
            <person name="Varghese N."/>
            <person name="Submissions S."/>
        </authorList>
    </citation>
    <scope>NUCLEOTIDE SEQUENCE [LARGE SCALE GENOMIC DNA]</scope>
    <source>
        <strain evidence="8">LMG 29540</strain>
    </source>
</reference>
<gene>
    <name evidence="7" type="ORF">SAMN06265784_104161</name>
</gene>
<comment type="catalytic activity">
    <reaction evidence="5">
        <text>DNA(n) + a 2'-deoxyribonucleoside 5'-triphosphate = DNA(n+1) + diphosphate</text>
        <dbReference type="Rhea" id="RHEA:22508"/>
        <dbReference type="Rhea" id="RHEA-COMP:17339"/>
        <dbReference type="Rhea" id="RHEA-COMP:17340"/>
        <dbReference type="ChEBI" id="CHEBI:33019"/>
        <dbReference type="ChEBI" id="CHEBI:61560"/>
        <dbReference type="ChEBI" id="CHEBI:173112"/>
        <dbReference type="EC" id="2.7.7.7"/>
    </reaction>
</comment>
<dbReference type="SMART" id="SM00482">
    <property type="entry name" value="POLAc"/>
    <property type="match status" value="1"/>
</dbReference>
<keyword evidence="7" id="KW-0540">Nuclease</keyword>
<dbReference type="Gene3D" id="3.30.70.370">
    <property type="match status" value="2"/>
</dbReference>
<dbReference type="GO" id="GO:0004527">
    <property type="term" value="F:exonuclease activity"/>
    <property type="evidence" value="ECO:0007669"/>
    <property type="project" value="UniProtKB-KW"/>
</dbReference>
<dbReference type="Gene3D" id="3.30.420.10">
    <property type="entry name" value="Ribonuclease H-like superfamily/Ribonuclease H"/>
    <property type="match status" value="1"/>
</dbReference>
<keyword evidence="7" id="KW-0378">Hydrolase</keyword>
<dbReference type="Proteomes" id="UP000193228">
    <property type="component" value="Unassembled WGS sequence"/>
</dbReference>
<evidence type="ECO:0000313" key="8">
    <source>
        <dbReference type="Proteomes" id="UP000193228"/>
    </source>
</evidence>
<protein>
    <recommendedName>
        <fullName evidence="3">DNA-directed DNA polymerase</fullName>
        <ecNumber evidence="3">2.7.7.7</ecNumber>
    </recommendedName>
</protein>
<dbReference type="GO" id="GO:0006302">
    <property type="term" value="P:double-strand break repair"/>
    <property type="evidence" value="ECO:0007669"/>
    <property type="project" value="TreeGrafter"/>
</dbReference>
<keyword evidence="7" id="KW-0269">Exonuclease</keyword>
<dbReference type="InterPro" id="IPR012337">
    <property type="entry name" value="RNaseH-like_sf"/>
</dbReference>
<evidence type="ECO:0000259" key="6">
    <source>
        <dbReference type="SMART" id="SM00482"/>
    </source>
</evidence>
<dbReference type="GO" id="GO:0006261">
    <property type="term" value="P:DNA-templated DNA replication"/>
    <property type="evidence" value="ECO:0007669"/>
    <property type="project" value="InterPro"/>
</dbReference>
<dbReference type="GO" id="GO:0003677">
    <property type="term" value="F:DNA binding"/>
    <property type="evidence" value="ECO:0007669"/>
    <property type="project" value="InterPro"/>
</dbReference>
<dbReference type="SUPFAM" id="SSF56672">
    <property type="entry name" value="DNA/RNA polymerases"/>
    <property type="match status" value="1"/>
</dbReference>